<evidence type="ECO:0000256" key="9">
    <source>
        <dbReference type="ARBA" id="ARBA00022840"/>
    </source>
</evidence>
<dbReference type="Gene3D" id="1.10.510.10">
    <property type="entry name" value="Transferase(Phosphotransferase) domain 1"/>
    <property type="match status" value="1"/>
</dbReference>
<dbReference type="GO" id="GO:0005524">
    <property type="term" value="F:ATP binding"/>
    <property type="evidence" value="ECO:0007669"/>
    <property type="project" value="UniProtKB-UniRule"/>
</dbReference>
<dbReference type="GeneID" id="5894926"/>
<feature type="compositionally biased region" description="Low complexity" evidence="14">
    <location>
        <begin position="1453"/>
        <end position="1463"/>
    </location>
</feature>
<dbReference type="GO" id="GO:0046872">
    <property type="term" value="F:metal ion binding"/>
    <property type="evidence" value="ECO:0007669"/>
    <property type="project" value="UniProtKB-KW"/>
</dbReference>
<dbReference type="PROSITE" id="PS00108">
    <property type="entry name" value="PROTEIN_KINASE_ST"/>
    <property type="match status" value="1"/>
</dbReference>
<keyword evidence="9 13" id="KW-0067">ATP-binding</keyword>
<evidence type="ECO:0000256" key="8">
    <source>
        <dbReference type="ARBA" id="ARBA00022777"/>
    </source>
</evidence>
<dbReference type="Gene3D" id="3.30.200.20">
    <property type="entry name" value="Phosphorylase Kinase, domain 1"/>
    <property type="match status" value="1"/>
</dbReference>
<proteinExistence type="inferred from homology"/>
<feature type="compositionally biased region" description="Polar residues" evidence="14">
    <location>
        <begin position="798"/>
        <end position="814"/>
    </location>
</feature>
<dbReference type="InParanoid" id="A9VAB7"/>
<organism evidence="16 17">
    <name type="scientific">Monosiga brevicollis</name>
    <name type="common">Choanoflagellate</name>
    <dbReference type="NCBI Taxonomy" id="81824"/>
    <lineage>
        <taxon>Eukaryota</taxon>
        <taxon>Choanoflagellata</taxon>
        <taxon>Craspedida</taxon>
        <taxon>Salpingoecidae</taxon>
        <taxon>Monosiga</taxon>
    </lineage>
</organism>
<dbReference type="GO" id="GO:0004674">
    <property type="term" value="F:protein serine/threonine kinase activity"/>
    <property type="evidence" value="ECO:0000318"/>
    <property type="project" value="GO_Central"/>
</dbReference>
<evidence type="ECO:0000256" key="1">
    <source>
        <dbReference type="ARBA" id="ARBA00001946"/>
    </source>
</evidence>
<feature type="region of interest" description="Disordered" evidence="14">
    <location>
        <begin position="1436"/>
        <end position="1513"/>
    </location>
</feature>
<comment type="similarity">
    <text evidence="2">Belongs to the protein kinase superfamily. NEK Ser/Thr protein kinase family. NIMA subfamily.</text>
</comment>
<feature type="region of interest" description="Disordered" evidence="14">
    <location>
        <begin position="1542"/>
        <end position="1567"/>
    </location>
</feature>
<keyword evidence="8" id="KW-0418">Kinase</keyword>
<protein>
    <recommendedName>
        <fullName evidence="3">non-specific serine/threonine protein kinase</fullName>
        <ecNumber evidence="3">2.7.11.1</ecNumber>
    </recommendedName>
</protein>
<feature type="region of interest" description="Disordered" evidence="14">
    <location>
        <begin position="730"/>
        <end position="931"/>
    </location>
</feature>
<dbReference type="InterPro" id="IPR011009">
    <property type="entry name" value="Kinase-like_dom_sf"/>
</dbReference>
<feature type="region of interest" description="Disordered" evidence="14">
    <location>
        <begin position="1818"/>
        <end position="1988"/>
    </location>
</feature>
<evidence type="ECO:0000256" key="7">
    <source>
        <dbReference type="ARBA" id="ARBA00022741"/>
    </source>
</evidence>
<keyword evidence="17" id="KW-1185">Reference proteome</keyword>
<feature type="compositionally biased region" description="Basic and acidic residues" evidence="14">
    <location>
        <begin position="1838"/>
        <end position="1856"/>
    </location>
</feature>
<evidence type="ECO:0000256" key="6">
    <source>
        <dbReference type="ARBA" id="ARBA00022723"/>
    </source>
</evidence>
<feature type="compositionally biased region" description="Polar residues" evidence="14">
    <location>
        <begin position="2105"/>
        <end position="2115"/>
    </location>
</feature>
<feature type="compositionally biased region" description="Low complexity" evidence="14">
    <location>
        <begin position="1672"/>
        <end position="1696"/>
    </location>
</feature>
<comment type="catalytic activity">
    <reaction evidence="12">
        <text>L-seryl-[protein] + ATP = O-phospho-L-seryl-[protein] + ADP + H(+)</text>
        <dbReference type="Rhea" id="RHEA:17989"/>
        <dbReference type="Rhea" id="RHEA-COMP:9863"/>
        <dbReference type="Rhea" id="RHEA-COMP:11604"/>
        <dbReference type="ChEBI" id="CHEBI:15378"/>
        <dbReference type="ChEBI" id="CHEBI:29999"/>
        <dbReference type="ChEBI" id="CHEBI:30616"/>
        <dbReference type="ChEBI" id="CHEBI:83421"/>
        <dbReference type="ChEBI" id="CHEBI:456216"/>
        <dbReference type="EC" id="2.7.11.1"/>
    </reaction>
</comment>
<dbReference type="InterPro" id="IPR017441">
    <property type="entry name" value="Protein_kinase_ATP_BS"/>
</dbReference>
<reference evidence="16 17" key="1">
    <citation type="journal article" date="2008" name="Nature">
        <title>The genome of the choanoflagellate Monosiga brevicollis and the origin of metazoans.</title>
        <authorList>
            <consortium name="JGI Sequencing"/>
            <person name="King N."/>
            <person name="Westbrook M.J."/>
            <person name="Young S.L."/>
            <person name="Kuo A."/>
            <person name="Abedin M."/>
            <person name="Chapman J."/>
            <person name="Fairclough S."/>
            <person name="Hellsten U."/>
            <person name="Isogai Y."/>
            <person name="Letunic I."/>
            <person name="Marr M."/>
            <person name="Pincus D."/>
            <person name="Putnam N."/>
            <person name="Rokas A."/>
            <person name="Wright K.J."/>
            <person name="Zuzow R."/>
            <person name="Dirks W."/>
            <person name="Good M."/>
            <person name="Goodstein D."/>
            <person name="Lemons D."/>
            <person name="Li W."/>
            <person name="Lyons J.B."/>
            <person name="Morris A."/>
            <person name="Nichols S."/>
            <person name="Richter D.J."/>
            <person name="Salamov A."/>
            <person name="Bork P."/>
            <person name="Lim W.A."/>
            <person name="Manning G."/>
            <person name="Miller W.T."/>
            <person name="McGinnis W."/>
            <person name="Shapiro H."/>
            <person name="Tjian R."/>
            <person name="Grigoriev I.V."/>
            <person name="Rokhsar D."/>
        </authorList>
    </citation>
    <scope>NUCLEOTIDE SEQUENCE [LARGE SCALE GENOMIC DNA]</scope>
    <source>
        <strain evidence="17">MX1 / ATCC 50154</strain>
    </source>
</reference>
<evidence type="ECO:0000256" key="3">
    <source>
        <dbReference type="ARBA" id="ARBA00012513"/>
    </source>
</evidence>
<dbReference type="RefSeq" id="XP_001749704.1">
    <property type="nucleotide sequence ID" value="XM_001749652.1"/>
</dbReference>
<evidence type="ECO:0000256" key="2">
    <source>
        <dbReference type="ARBA" id="ARBA00010886"/>
    </source>
</evidence>
<evidence type="ECO:0000256" key="11">
    <source>
        <dbReference type="ARBA" id="ARBA00047899"/>
    </source>
</evidence>
<dbReference type="InterPro" id="IPR008271">
    <property type="entry name" value="Ser/Thr_kinase_AS"/>
</dbReference>
<dbReference type="EMBL" id="CH991573">
    <property type="protein sequence ID" value="EDQ85513.1"/>
    <property type="molecule type" value="Genomic_DNA"/>
</dbReference>
<evidence type="ECO:0000256" key="13">
    <source>
        <dbReference type="PROSITE-ProRule" id="PRU10141"/>
    </source>
</evidence>
<feature type="compositionally biased region" description="Basic residues" evidence="14">
    <location>
        <begin position="874"/>
        <end position="885"/>
    </location>
</feature>
<keyword evidence="4" id="KW-0723">Serine/threonine-protein kinase</keyword>
<feature type="compositionally biased region" description="Acidic residues" evidence="14">
    <location>
        <begin position="846"/>
        <end position="868"/>
    </location>
</feature>
<feature type="binding site" evidence="13">
    <location>
        <position position="1180"/>
    </location>
    <ligand>
        <name>ATP</name>
        <dbReference type="ChEBI" id="CHEBI:30616"/>
    </ligand>
</feature>
<evidence type="ECO:0000313" key="16">
    <source>
        <dbReference type="EMBL" id="EDQ85513.1"/>
    </source>
</evidence>
<feature type="region of interest" description="Disordered" evidence="14">
    <location>
        <begin position="1610"/>
        <end position="1776"/>
    </location>
</feature>
<feature type="compositionally biased region" description="Basic residues" evidence="14">
    <location>
        <begin position="512"/>
        <end position="522"/>
    </location>
</feature>
<dbReference type="Proteomes" id="UP000001357">
    <property type="component" value="Unassembled WGS sequence"/>
</dbReference>
<feature type="compositionally biased region" description="Polar residues" evidence="14">
    <location>
        <begin position="1443"/>
        <end position="1452"/>
    </location>
</feature>
<dbReference type="OMA" id="HEATIIP"/>
<dbReference type="InterPro" id="IPR000719">
    <property type="entry name" value="Prot_kinase_dom"/>
</dbReference>
<feature type="compositionally biased region" description="Basic residues" evidence="14">
    <location>
        <begin position="2284"/>
        <end position="2293"/>
    </location>
</feature>
<dbReference type="PANTHER" id="PTHR44899:SF3">
    <property type="entry name" value="SERINE_THREONINE-PROTEIN KINASE NEK1"/>
    <property type="match status" value="1"/>
</dbReference>
<dbReference type="SMART" id="SM00220">
    <property type="entry name" value="S_TKc"/>
    <property type="match status" value="1"/>
</dbReference>
<accession>A9VAB7</accession>
<feature type="compositionally biased region" description="Polar residues" evidence="14">
    <location>
        <begin position="543"/>
        <end position="556"/>
    </location>
</feature>
<feature type="compositionally biased region" description="Basic and acidic residues" evidence="14">
    <location>
        <begin position="1911"/>
        <end position="1923"/>
    </location>
</feature>
<feature type="compositionally biased region" description="Polar residues" evidence="14">
    <location>
        <begin position="412"/>
        <end position="441"/>
    </location>
</feature>
<feature type="compositionally biased region" description="Polar residues" evidence="14">
    <location>
        <begin position="1926"/>
        <end position="1936"/>
    </location>
</feature>
<keyword evidence="10" id="KW-0460">Magnesium</keyword>
<feature type="compositionally biased region" description="Acidic residues" evidence="14">
    <location>
        <begin position="2128"/>
        <end position="2146"/>
    </location>
</feature>
<keyword evidence="6" id="KW-0479">Metal-binding</keyword>
<feature type="compositionally biased region" description="Low complexity" evidence="14">
    <location>
        <begin position="1721"/>
        <end position="1730"/>
    </location>
</feature>
<dbReference type="EC" id="2.7.11.1" evidence="3"/>
<feature type="domain" description="Protein kinase" evidence="15">
    <location>
        <begin position="1151"/>
        <end position="1405"/>
    </location>
</feature>
<feature type="compositionally biased region" description="Acidic residues" evidence="14">
    <location>
        <begin position="1937"/>
        <end position="1960"/>
    </location>
</feature>
<evidence type="ECO:0000256" key="5">
    <source>
        <dbReference type="ARBA" id="ARBA00022679"/>
    </source>
</evidence>
<evidence type="ECO:0000313" key="17">
    <source>
        <dbReference type="Proteomes" id="UP000001357"/>
    </source>
</evidence>
<feature type="compositionally biased region" description="Acidic residues" evidence="14">
    <location>
        <begin position="2216"/>
        <end position="2225"/>
    </location>
</feature>
<keyword evidence="5" id="KW-0808">Transferase</keyword>
<feature type="compositionally biased region" description="Basic residues" evidence="14">
    <location>
        <begin position="815"/>
        <end position="833"/>
    </location>
</feature>
<feature type="compositionally biased region" description="Acidic residues" evidence="14">
    <location>
        <begin position="665"/>
        <end position="679"/>
    </location>
</feature>
<feature type="compositionally biased region" description="Basic and acidic residues" evidence="14">
    <location>
        <begin position="762"/>
        <end position="775"/>
    </location>
</feature>
<dbReference type="InterPro" id="IPR051131">
    <property type="entry name" value="NEK_Ser/Thr_kinase_NIMA"/>
</dbReference>
<dbReference type="Pfam" id="PF00069">
    <property type="entry name" value="Pkinase"/>
    <property type="match status" value="1"/>
</dbReference>
<name>A9VAB7_MONBE</name>
<dbReference type="KEGG" id="mbr:MONBRDRAFT_29172"/>
<dbReference type="eggNOG" id="KOG0589">
    <property type="taxonomic scope" value="Eukaryota"/>
</dbReference>
<feature type="compositionally biased region" description="Acidic residues" evidence="14">
    <location>
        <begin position="1977"/>
        <end position="1986"/>
    </location>
</feature>
<feature type="compositionally biased region" description="Low complexity" evidence="14">
    <location>
        <begin position="1542"/>
        <end position="1558"/>
    </location>
</feature>
<evidence type="ECO:0000256" key="10">
    <source>
        <dbReference type="ARBA" id="ARBA00022842"/>
    </source>
</evidence>
<feature type="compositionally biased region" description="Low complexity" evidence="14">
    <location>
        <begin position="475"/>
        <end position="510"/>
    </location>
</feature>
<dbReference type="PROSITE" id="PS00107">
    <property type="entry name" value="PROTEIN_KINASE_ATP"/>
    <property type="match status" value="1"/>
</dbReference>
<feature type="compositionally biased region" description="Basic and acidic residues" evidence="14">
    <location>
        <begin position="892"/>
        <end position="901"/>
    </location>
</feature>
<feature type="region of interest" description="Disordered" evidence="14">
    <location>
        <begin position="395"/>
        <end position="564"/>
    </location>
</feature>
<keyword evidence="7 13" id="KW-0547">Nucleotide-binding</keyword>
<feature type="compositionally biased region" description="Acidic residues" evidence="14">
    <location>
        <begin position="1857"/>
        <end position="1890"/>
    </location>
</feature>
<sequence length="2293" mass="250511">MAAQDELSAALGGAQPISRLHKLLSVPSCRLKILKKHHAPLQAAIQQALSESKFEVLALLAKILYRQLEDPSDRSGVSTFISEALRQQHFLELVGPKAPTAVAVAFLRILMFYLGSPRRNLHSRIMAGIIQALLEVTFGTGHPDCGLAAASALNAMMQSALPNQRELYKRECNLDHRQLATHLQRLPALGDFDLQFEALQVLYSIMGSKDREAIAGHCDGVFPASWQQAFQDLDVAAFDEEACQLLVELNQAVKHPSVQSLTARSIKHEARAQVARALQEERTLCHFNQRSQCLTYTNKDDCVVVIKAQHVTRFSAAKNVLTVQVEGAGHPLAGVVTLTFEPAIHPGPAAALVFGADKQERVEPRSVAVIMPIRIDKRQAQDKMVRTIRSVTVGVRATSPDNDGPASACTDADSSSHASPEQPTQVDPANQTDQQSSSESPEPTKRFGHNPDPDLGLTSSQEFESQELLKPRPNQADARAGAQARAVGAAAAATASTKAVQRPGTTTTTTKAPRKSSKRGKQRPSASPAEQDPPFIKKHVQESDSSNASPGSVQSNAAEGMTRAAAEAEYDHALAEAKKKLEALKSAKTASEAQAAGKRGRMGELPYRSLVVVRTPRSEVQAIPDTPPETSPAPITKASQPQIGEEPYTKALLASCGLTLADLQEAIDDEDAEDGDGDCGPDGGQSNGDDDGDVEAIANGNARRRREAEDSMDTEELAAVLEAAERRRLVRSTAAAAAEDVDEDSLDLSSEAGQATASPDLVSKKAEGQEEERAKRVVRKQAAGSAGNKKWSGKRSTRSNAAVQQWDSSTTGRASKQRQTTRRAGTKKNHGQKRAAVPNRHKDDHADEDEDAEEQAEQEPSEAPELSEQEARQRAKALRGGRRRKQVMDNNDAPRAKRGKSDLSIGQPQDPTPDVVQWKAQKSNVRRSDGAGVQRRLILDDELEAAAVPDSPRVASDQVAQTDAGDEVETASLAALQDRARATLATLEQQDDDLMTMIQGRHAKLGLAAQGQQLRRRRRQLVARGHKLLQQLGQERQVLKTRLLQAKVAWGEAQRLLESISTEAVATKLEQHSHAAREGCLREALQVVQAMTQDSERARSKQLMLMASMLEFADHQSRLSFFFFVWMFVFVERPVVNEPAPLLRPAEMDRYRIIKTLGEGAYGKALLAKHKTSQKQYVIKEIKMNKMSVKEQRESRKEVAVLKKMAHPNIVSYHDSFEERKSLYIVMDYCDGGDLCQKINAQKGVNFPEDQILDWFVQLCLSIKHVHDQKILHRDLKSQNIFLTRNNILKLGDFGIARVLKTTGELARTFIGTPYYLSPEICENKPYNNKSDIWSLGCILYEMATLKHPFEAGSMKGLILKIIRGNYPPIPSFYSKGLRSLVEMCFHRDPRQRPSINRILEMPIIKRRIATFLGETLYAKEMSHTILHSDPSKIRALDPELSRPSSGAQRPTSAASMASSRASGPRFVMPGGSVRSERERRSRAGVSSSASGHSRRSAAGSGHAGSGGSSNSSRIASAASVYNAPQPGQRNRQQRLAAVYGQKLSKPSGSSGSSGSSNKAKKSHDDDRVRAFDALKNKQAQEYKDEVRQRHEKLARMVPAGAERGAWRQNMAQPAKADVNREYRQRQKQAMINKARARGQPIDPSWLTDDDDGATASGNKPAPAPINNKQVPAARPTPMAAAAPPPVKSAAGGASSPHPPASAPPSGDGAKRQPGLRTLVNRANNRADAPAAPPRPHSEPPANIDLLEDHENEQVKEAAAQRPKPQAWEVPSADHSSILDTYSEQELLESLQRRRAAKQHQAKGMWGKQQQVNIPILGTIVADSPVPTEAGTEDEEHSADTHEATIIPEKQDSQHEEEADNGEEENNEDENNNEEEKNNEEEADADDGEDYVQLLATMKAVMSQSIQHRSKVGESKPSGKTEAKTGVTSDQTAENQANDDDDDDSYFEESEDDDDEDEDGVATPTQIASPSKAEPSGDYDSEDDQATEQMLAQMKAMVGAEDKPKRKRAAAEQTGSVFLRLEMARAELEQQLGEHKFLQAYALLQEMQEVDDEESTHLEEQLQEVLGRDHHQEFFQKLLFLVTQDGQHFDNTGSAPPAASEGVKQANNDRSTGTSLAGGVSRARKDDDDGDDNGEEDNDEDEEDMDALLSTLKQCMEQEQPEDDFSRSIQRSMQAHLASMRLETGGEALSIRQRDDAPSGVQDGHGGGVEDLHDDQGEDDDDDLDVGSTLLMNPAAMMADGDGDGGSDSQASSDDEDAGTPVLGATTTIAHEVDEDIQSGEDKKKKKQWFVPT</sequence>
<feature type="compositionally biased region" description="Basic and acidic residues" evidence="14">
    <location>
        <begin position="1747"/>
        <end position="1756"/>
    </location>
</feature>
<dbReference type="SUPFAM" id="SSF56112">
    <property type="entry name" value="Protein kinase-like (PK-like)"/>
    <property type="match status" value="1"/>
</dbReference>
<feature type="region of interest" description="Disordered" evidence="14">
    <location>
        <begin position="664"/>
        <end position="717"/>
    </location>
</feature>
<comment type="catalytic activity">
    <reaction evidence="11">
        <text>L-threonyl-[protein] + ATP = O-phospho-L-threonyl-[protein] + ADP + H(+)</text>
        <dbReference type="Rhea" id="RHEA:46608"/>
        <dbReference type="Rhea" id="RHEA-COMP:11060"/>
        <dbReference type="Rhea" id="RHEA-COMP:11605"/>
        <dbReference type="ChEBI" id="CHEBI:15378"/>
        <dbReference type="ChEBI" id="CHEBI:30013"/>
        <dbReference type="ChEBI" id="CHEBI:30616"/>
        <dbReference type="ChEBI" id="CHEBI:61977"/>
        <dbReference type="ChEBI" id="CHEBI:456216"/>
        <dbReference type="EC" id="2.7.11.1"/>
    </reaction>
</comment>
<feature type="region of interest" description="Disordered" evidence="14">
    <location>
        <begin position="1793"/>
        <end position="1812"/>
    </location>
</feature>
<feature type="region of interest" description="Disordered" evidence="14">
    <location>
        <begin position="2087"/>
        <end position="2293"/>
    </location>
</feature>
<evidence type="ECO:0000259" key="15">
    <source>
        <dbReference type="PROSITE" id="PS50011"/>
    </source>
</evidence>
<gene>
    <name evidence="16" type="ORF">MONBRDRAFT_29172</name>
</gene>
<evidence type="ECO:0000256" key="12">
    <source>
        <dbReference type="ARBA" id="ARBA00048679"/>
    </source>
</evidence>
<feature type="compositionally biased region" description="Basic and acidic residues" evidence="14">
    <location>
        <begin position="442"/>
        <end position="452"/>
    </location>
</feature>
<evidence type="ECO:0000256" key="14">
    <source>
        <dbReference type="SAM" id="MobiDB-lite"/>
    </source>
</evidence>
<evidence type="ECO:0000256" key="4">
    <source>
        <dbReference type="ARBA" id="ARBA00022527"/>
    </source>
</evidence>
<feature type="compositionally biased region" description="Low complexity" evidence="14">
    <location>
        <begin position="1484"/>
        <end position="1501"/>
    </location>
</feature>
<dbReference type="PROSITE" id="PS50011">
    <property type="entry name" value="PROTEIN_KINASE_DOM"/>
    <property type="match status" value="1"/>
</dbReference>
<dbReference type="FunFam" id="1.10.510.10:FF:000172">
    <property type="entry name" value="serine/threonine-protein kinase Nek1 isoform X1"/>
    <property type="match status" value="1"/>
</dbReference>
<dbReference type="CDD" id="cd08218">
    <property type="entry name" value="STKc_Nek1"/>
    <property type="match status" value="1"/>
</dbReference>
<dbReference type="PANTHER" id="PTHR44899">
    <property type="entry name" value="CAMK FAMILY PROTEIN KINASE"/>
    <property type="match status" value="1"/>
</dbReference>
<dbReference type="FunFam" id="3.30.200.20:FF:000097">
    <property type="entry name" value="Probable serine/threonine-protein kinase nek1"/>
    <property type="match status" value="1"/>
</dbReference>
<feature type="region of interest" description="Disordered" evidence="14">
    <location>
        <begin position="584"/>
        <end position="646"/>
    </location>
</feature>
<dbReference type="STRING" id="81824.A9VAB7"/>
<comment type="cofactor">
    <cofactor evidence="1">
        <name>Mg(2+)</name>
        <dbReference type="ChEBI" id="CHEBI:18420"/>
    </cofactor>
</comment>